<dbReference type="GO" id="GO:0044550">
    <property type="term" value="P:secondary metabolite biosynthetic process"/>
    <property type="evidence" value="ECO:0007669"/>
    <property type="project" value="TreeGrafter"/>
</dbReference>
<dbReference type="PANTHER" id="PTHR34069:SF2">
    <property type="entry name" value="BETA-KETOACYL-[ACYL-CARRIER-PROTEIN] SYNTHASE III"/>
    <property type="match status" value="1"/>
</dbReference>
<evidence type="ECO:0000256" key="2">
    <source>
        <dbReference type="ARBA" id="ARBA00023315"/>
    </source>
</evidence>
<keyword evidence="5" id="KW-1185">Reference proteome</keyword>
<dbReference type="SUPFAM" id="SSF53901">
    <property type="entry name" value="Thiolase-like"/>
    <property type="match status" value="1"/>
</dbReference>
<evidence type="ECO:0000313" key="5">
    <source>
        <dbReference type="Proteomes" id="UP000632289"/>
    </source>
</evidence>
<sequence>MKTPGIYLTGIGVHLPPSVDARDAVARGEYDAADHEWYGWTGAAVAGDTPAPDMAVSAAREAFSRAGQPVSDLDLHVHAGFFEQGPEGWSAQHYVLRHLTDRDVPAFSVWQACNGLVGSFDLAASYLLASPQRTAALLTGADNVGTPNYNRWDFGIQNGVLGDAASSVILSKREGFARLLSVTAASTSEVEEQYRGEEPIFPPSLTVGRRMNMKERFASRRGVEETVAEVVRRQGELRTHIALQALAEADIDVSEVTRVTHVFTGQESYLKVILDPIGIDVERGLLEFGRPLGHLTVNDQVVGLNHLVATGQVGPGDHVLLIAHGGGVSLSCAVVRIEYRPAWAR</sequence>
<dbReference type="GO" id="GO:0016747">
    <property type="term" value="F:acyltransferase activity, transferring groups other than amino-acyl groups"/>
    <property type="evidence" value="ECO:0007669"/>
    <property type="project" value="UniProtKB-ARBA"/>
</dbReference>
<dbReference type="EMBL" id="JACXYU010000016">
    <property type="protein sequence ID" value="MBD3934433.1"/>
    <property type="molecule type" value="Genomic_DNA"/>
</dbReference>
<dbReference type="InterPro" id="IPR016039">
    <property type="entry name" value="Thiolase-like"/>
</dbReference>
<feature type="domain" description="Beta-ketoacyl-[acyl-carrier-protein] synthase III C-terminal" evidence="3">
    <location>
        <begin position="246"/>
        <end position="337"/>
    </location>
</feature>
<accession>A0A927F3A0</accession>
<reference evidence="4" key="1">
    <citation type="submission" date="2020-09" db="EMBL/GenBank/DDBJ databases">
        <title>Secondary metabolite and genome analysis of marine Streptomyces chumphonensis KK1-2T.</title>
        <authorList>
            <person name="Phongsopitanun W."/>
            <person name="Kanchanasin P."/>
            <person name="Pittayakhajonwut P."/>
            <person name="Suwanborirux K."/>
            <person name="Tanasupawat S."/>
        </authorList>
    </citation>
    <scope>NUCLEOTIDE SEQUENCE</scope>
    <source>
        <strain evidence="4">KK1-2</strain>
    </source>
</reference>
<protein>
    <submittedName>
        <fullName evidence="4">Ketoacyl-ACP synthase III family protein</fullName>
    </submittedName>
</protein>
<dbReference type="RefSeq" id="WP_191211727.1">
    <property type="nucleotide sequence ID" value="NZ_BAABKL010000001.1"/>
</dbReference>
<dbReference type="PANTHER" id="PTHR34069">
    <property type="entry name" value="3-OXOACYL-[ACYL-CARRIER-PROTEIN] SYNTHASE 3"/>
    <property type="match status" value="1"/>
</dbReference>
<dbReference type="Gene3D" id="3.40.47.10">
    <property type="match status" value="2"/>
</dbReference>
<evidence type="ECO:0000256" key="1">
    <source>
        <dbReference type="ARBA" id="ARBA00022679"/>
    </source>
</evidence>
<gene>
    <name evidence="4" type="ORF">IF129_23075</name>
</gene>
<keyword evidence="1" id="KW-0808">Transferase</keyword>
<dbReference type="Pfam" id="PF08541">
    <property type="entry name" value="ACP_syn_III_C"/>
    <property type="match status" value="1"/>
</dbReference>
<evidence type="ECO:0000259" key="3">
    <source>
        <dbReference type="Pfam" id="PF08541"/>
    </source>
</evidence>
<dbReference type="CDD" id="cd00827">
    <property type="entry name" value="init_cond_enzymes"/>
    <property type="match status" value="1"/>
</dbReference>
<name>A0A927F3A0_9ACTN</name>
<dbReference type="Proteomes" id="UP000632289">
    <property type="component" value="Unassembled WGS sequence"/>
</dbReference>
<organism evidence="4 5">
    <name type="scientific">Streptomyces chumphonensis</name>
    <dbReference type="NCBI Taxonomy" id="1214925"/>
    <lineage>
        <taxon>Bacteria</taxon>
        <taxon>Bacillati</taxon>
        <taxon>Actinomycetota</taxon>
        <taxon>Actinomycetes</taxon>
        <taxon>Kitasatosporales</taxon>
        <taxon>Streptomycetaceae</taxon>
        <taxon>Streptomyces</taxon>
    </lineage>
</organism>
<dbReference type="AlphaFoldDB" id="A0A927F3A0"/>
<dbReference type="InterPro" id="IPR013747">
    <property type="entry name" value="ACP_syn_III_C"/>
</dbReference>
<comment type="caution">
    <text evidence="4">The sequence shown here is derived from an EMBL/GenBank/DDBJ whole genome shotgun (WGS) entry which is preliminary data.</text>
</comment>
<keyword evidence="2" id="KW-0012">Acyltransferase</keyword>
<proteinExistence type="predicted"/>
<evidence type="ECO:0000313" key="4">
    <source>
        <dbReference type="EMBL" id="MBD3934433.1"/>
    </source>
</evidence>